<dbReference type="Pfam" id="PF00258">
    <property type="entry name" value="Flavodoxin_1"/>
    <property type="match status" value="1"/>
</dbReference>
<dbReference type="InterPro" id="IPR017938">
    <property type="entry name" value="Riboflavin_synthase-like_b-brl"/>
</dbReference>
<comment type="catalytic activity">
    <reaction evidence="14 16">
        <text>an organic molecule + reduced [NADPH--hemoprotein reductase] + O2 = an alcohol + oxidized [NADPH--hemoprotein reductase] + H2O + H(+)</text>
        <dbReference type="Rhea" id="RHEA:17149"/>
        <dbReference type="Rhea" id="RHEA-COMP:11964"/>
        <dbReference type="Rhea" id="RHEA-COMP:11965"/>
        <dbReference type="ChEBI" id="CHEBI:15377"/>
        <dbReference type="ChEBI" id="CHEBI:15378"/>
        <dbReference type="ChEBI" id="CHEBI:15379"/>
        <dbReference type="ChEBI" id="CHEBI:30879"/>
        <dbReference type="ChEBI" id="CHEBI:57618"/>
        <dbReference type="ChEBI" id="CHEBI:58210"/>
        <dbReference type="ChEBI" id="CHEBI:142491"/>
        <dbReference type="EC" id="1.14.14.1"/>
    </reaction>
</comment>
<dbReference type="InterPro" id="IPR036396">
    <property type="entry name" value="Cyt_P450_sf"/>
</dbReference>
<reference evidence="21 22" key="1">
    <citation type="submission" date="2018-10" db="EMBL/GenBank/DDBJ databases">
        <title>Fifty Aureobasidium pullulans genomes reveal a recombining polyextremotolerant generalist.</title>
        <authorList>
            <person name="Gostincar C."/>
            <person name="Turk M."/>
            <person name="Zajc J."/>
            <person name="Gunde-Cimerman N."/>
        </authorList>
    </citation>
    <scope>NUCLEOTIDE SEQUENCE [LARGE SCALE GENOMIC DNA]</scope>
    <source>
        <strain evidence="21 22">EXF-10507</strain>
    </source>
</reference>
<proteinExistence type="inferred from homology"/>
<dbReference type="GO" id="GO:0005829">
    <property type="term" value="C:cytosol"/>
    <property type="evidence" value="ECO:0007669"/>
    <property type="project" value="TreeGrafter"/>
</dbReference>
<dbReference type="InterPro" id="IPR002401">
    <property type="entry name" value="Cyt_P450_E_grp-I"/>
</dbReference>
<dbReference type="InterPro" id="IPR023173">
    <property type="entry name" value="NADPH_Cyt_P450_Rdtase_alpha"/>
</dbReference>
<dbReference type="Proteomes" id="UP000304928">
    <property type="component" value="Unassembled WGS sequence"/>
</dbReference>
<evidence type="ECO:0000256" key="5">
    <source>
        <dbReference type="ARBA" id="ARBA00022630"/>
    </source>
</evidence>
<dbReference type="PANTHER" id="PTHR19384:SF127">
    <property type="entry name" value="BIFUNCTIONAL CYTOCHROME P450_NADPH--P450 REDUCTASE"/>
    <property type="match status" value="1"/>
</dbReference>
<dbReference type="InterPro" id="IPR001433">
    <property type="entry name" value="OxRdtase_FAD/NAD-bd"/>
</dbReference>
<dbReference type="AlphaFoldDB" id="A0A4S9BSC0"/>
<dbReference type="Pfam" id="PF00067">
    <property type="entry name" value="p450"/>
    <property type="match status" value="1"/>
</dbReference>
<dbReference type="GO" id="GO:0050660">
    <property type="term" value="F:flavin adenine dinucleotide binding"/>
    <property type="evidence" value="ECO:0007669"/>
    <property type="project" value="TreeGrafter"/>
</dbReference>
<dbReference type="FunFam" id="1.10.630.10:FF:000040">
    <property type="entry name" value="Bifunctional cytochrome P450/NADPH--P450 reductase"/>
    <property type="match status" value="1"/>
</dbReference>
<evidence type="ECO:0000259" key="19">
    <source>
        <dbReference type="PROSITE" id="PS50902"/>
    </source>
</evidence>
<evidence type="ECO:0000256" key="15">
    <source>
        <dbReference type="ARBA" id="ARBA00049342"/>
    </source>
</evidence>
<dbReference type="PRINTS" id="PR00463">
    <property type="entry name" value="EP450I"/>
</dbReference>
<feature type="region of interest" description="Disordered" evidence="18">
    <location>
        <begin position="486"/>
        <end position="511"/>
    </location>
</feature>
<dbReference type="PROSITE" id="PS00086">
    <property type="entry name" value="CYTOCHROME_P450"/>
    <property type="match status" value="1"/>
</dbReference>
<keyword evidence="6 16" id="KW-0288">FMN</keyword>
<dbReference type="InterPro" id="IPR023206">
    <property type="entry name" value="Bifunctional_P450_P450_red"/>
</dbReference>
<keyword evidence="13 16" id="KW-0503">Monooxygenase</keyword>
<evidence type="ECO:0000259" key="20">
    <source>
        <dbReference type="PROSITE" id="PS51384"/>
    </source>
</evidence>
<gene>
    <name evidence="21" type="ORF">D6D15_01039</name>
</gene>
<dbReference type="Gene3D" id="3.40.50.360">
    <property type="match status" value="1"/>
</dbReference>
<evidence type="ECO:0000256" key="16">
    <source>
        <dbReference type="PIRNR" id="PIRNR000209"/>
    </source>
</evidence>
<keyword evidence="11 16" id="KW-0560">Oxidoreductase</keyword>
<comment type="similarity">
    <text evidence="2 16">In the N-terminal section; belongs to the cytochrome P450 family.</text>
</comment>
<dbReference type="Gene3D" id="3.40.50.80">
    <property type="entry name" value="Nucleotide-binding domain of ferredoxin-NADP reductase (FNR) module"/>
    <property type="match status" value="1"/>
</dbReference>
<keyword evidence="12 16" id="KW-0408">Iron</keyword>
<dbReference type="CDD" id="cd11068">
    <property type="entry name" value="CYP120A1"/>
    <property type="match status" value="1"/>
</dbReference>
<evidence type="ECO:0000256" key="13">
    <source>
        <dbReference type="ARBA" id="ARBA00023033"/>
    </source>
</evidence>
<keyword evidence="7 16" id="KW-0479">Metal-binding</keyword>
<comment type="caution">
    <text evidence="21">The sequence shown here is derived from an EMBL/GenBank/DDBJ whole genome shotgun (WGS) entry which is preliminary data.</text>
</comment>
<keyword evidence="8 16" id="KW-0274">FAD</keyword>
<dbReference type="Gene3D" id="1.10.630.10">
    <property type="entry name" value="Cytochrome P450"/>
    <property type="match status" value="1"/>
</dbReference>
<dbReference type="InterPro" id="IPR017927">
    <property type="entry name" value="FAD-bd_FR_type"/>
</dbReference>
<dbReference type="Pfam" id="PF00667">
    <property type="entry name" value="FAD_binding_1"/>
    <property type="match status" value="1"/>
</dbReference>
<evidence type="ECO:0000256" key="2">
    <source>
        <dbReference type="ARBA" id="ARBA00010018"/>
    </source>
</evidence>
<dbReference type="PROSITE" id="PS50902">
    <property type="entry name" value="FLAVODOXIN_LIKE"/>
    <property type="match status" value="1"/>
</dbReference>
<feature type="domain" description="Flavodoxin-like" evidence="19">
    <location>
        <begin position="514"/>
        <end position="655"/>
    </location>
</feature>
<feature type="domain" description="FAD-binding FR-type" evidence="20">
    <location>
        <begin position="692"/>
        <end position="921"/>
    </location>
</feature>
<dbReference type="EMBL" id="QZAR01000009">
    <property type="protein sequence ID" value="THW95806.1"/>
    <property type="molecule type" value="Genomic_DNA"/>
</dbReference>
<evidence type="ECO:0000256" key="17">
    <source>
        <dbReference type="PIRSR" id="PIRSR000209-1"/>
    </source>
</evidence>
<comment type="cofactor">
    <cofactor evidence="16">
        <name>FAD</name>
        <dbReference type="ChEBI" id="CHEBI:57692"/>
    </cofactor>
    <cofactor evidence="16">
        <name>FMN</name>
        <dbReference type="ChEBI" id="CHEBI:58210"/>
    </cofactor>
</comment>
<dbReference type="EC" id="1.14.14.1" evidence="16"/>
<dbReference type="SUPFAM" id="SSF52218">
    <property type="entry name" value="Flavoproteins"/>
    <property type="match status" value="1"/>
</dbReference>
<evidence type="ECO:0000256" key="7">
    <source>
        <dbReference type="ARBA" id="ARBA00022723"/>
    </source>
</evidence>
<evidence type="ECO:0000256" key="14">
    <source>
        <dbReference type="ARBA" id="ARBA00047827"/>
    </source>
</evidence>
<dbReference type="InterPro" id="IPR003097">
    <property type="entry name" value="CysJ-like_FAD-binding"/>
</dbReference>
<dbReference type="PIRSF" id="PIRSF000209">
    <property type="entry name" value="Bifunctional_P450_P450R"/>
    <property type="match status" value="1"/>
</dbReference>
<dbReference type="PRINTS" id="PR00385">
    <property type="entry name" value="P450"/>
</dbReference>
<keyword evidence="3 16" id="KW-0813">Transport</keyword>
<dbReference type="FunFam" id="2.40.30.10:FF:000198">
    <property type="entry name" value="Bifunctional cytochrome P450/NADPH--P450 reductase"/>
    <property type="match status" value="1"/>
</dbReference>
<protein>
    <recommendedName>
        <fullName evidence="16">Bifunctional cytochrome P450/NADPH--P450 reductase</fullName>
    </recommendedName>
    <domain>
        <recommendedName>
            <fullName evidence="16">Cytochrome P450</fullName>
            <ecNumber evidence="16">1.14.14.1</ecNumber>
        </recommendedName>
    </domain>
    <domain>
        <recommendedName>
            <fullName evidence="16">NADPH--cytochrome P450 reductase</fullName>
            <ecNumber evidence="16">1.6.2.4</ecNumber>
        </recommendedName>
    </domain>
</protein>
<dbReference type="CDD" id="cd06206">
    <property type="entry name" value="bifunctional_CYPOR"/>
    <property type="match status" value="1"/>
</dbReference>
<dbReference type="GO" id="GO:0005506">
    <property type="term" value="F:iron ion binding"/>
    <property type="evidence" value="ECO:0007669"/>
    <property type="project" value="UniProtKB-UniRule"/>
</dbReference>
<evidence type="ECO:0000313" key="22">
    <source>
        <dbReference type="Proteomes" id="UP000304928"/>
    </source>
</evidence>
<organism evidence="21 22">
    <name type="scientific">Aureobasidium pullulans</name>
    <name type="common">Black yeast</name>
    <name type="synonym">Pullularia pullulans</name>
    <dbReference type="NCBI Taxonomy" id="5580"/>
    <lineage>
        <taxon>Eukaryota</taxon>
        <taxon>Fungi</taxon>
        <taxon>Dikarya</taxon>
        <taxon>Ascomycota</taxon>
        <taxon>Pezizomycotina</taxon>
        <taxon>Dothideomycetes</taxon>
        <taxon>Dothideomycetidae</taxon>
        <taxon>Dothideales</taxon>
        <taxon>Saccotheciaceae</taxon>
        <taxon>Aureobasidium</taxon>
    </lineage>
</organism>
<accession>A0A4S9BSC0</accession>
<keyword evidence="4 16" id="KW-0349">Heme</keyword>
<dbReference type="SUPFAM" id="SSF63380">
    <property type="entry name" value="Riboflavin synthase domain-like"/>
    <property type="match status" value="1"/>
</dbReference>
<dbReference type="InterPro" id="IPR017972">
    <property type="entry name" value="Cyt_P450_CS"/>
</dbReference>
<dbReference type="EC" id="1.6.2.4" evidence="16"/>
<dbReference type="GO" id="GO:0070330">
    <property type="term" value="F:aromatase activity"/>
    <property type="evidence" value="ECO:0007669"/>
    <property type="project" value="UniProtKB-UniRule"/>
</dbReference>
<evidence type="ECO:0000256" key="8">
    <source>
        <dbReference type="ARBA" id="ARBA00022827"/>
    </source>
</evidence>
<dbReference type="InterPro" id="IPR001128">
    <property type="entry name" value="Cyt_P450"/>
</dbReference>
<evidence type="ECO:0000256" key="11">
    <source>
        <dbReference type="ARBA" id="ARBA00023002"/>
    </source>
</evidence>
<evidence type="ECO:0000256" key="6">
    <source>
        <dbReference type="ARBA" id="ARBA00022643"/>
    </source>
</evidence>
<dbReference type="Gene3D" id="1.20.990.10">
    <property type="entry name" value="NADPH-cytochrome p450 Reductase, Chain A, domain 3"/>
    <property type="match status" value="1"/>
</dbReference>
<dbReference type="InterPro" id="IPR029039">
    <property type="entry name" value="Flavoprotein-like_sf"/>
</dbReference>
<dbReference type="SUPFAM" id="SSF52343">
    <property type="entry name" value="Ferredoxin reductase-like, C-terminal NADP-linked domain"/>
    <property type="match status" value="1"/>
</dbReference>
<keyword evidence="5 16" id="KW-0285">Flavoprotein</keyword>
<dbReference type="GO" id="GO:0010181">
    <property type="term" value="F:FMN binding"/>
    <property type="evidence" value="ECO:0007669"/>
    <property type="project" value="UniProtKB-UniRule"/>
</dbReference>
<evidence type="ECO:0000256" key="3">
    <source>
        <dbReference type="ARBA" id="ARBA00022448"/>
    </source>
</evidence>
<evidence type="ECO:0000256" key="1">
    <source>
        <dbReference type="ARBA" id="ARBA00001971"/>
    </source>
</evidence>
<comment type="cofactor">
    <cofactor evidence="1 16 17">
        <name>heme</name>
        <dbReference type="ChEBI" id="CHEBI:30413"/>
    </cofactor>
</comment>
<dbReference type="Pfam" id="PF00175">
    <property type="entry name" value="NAD_binding_1"/>
    <property type="match status" value="1"/>
</dbReference>
<dbReference type="Gene3D" id="2.40.30.10">
    <property type="entry name" value="Translation factors"/>
    <property type="match status" value="1"/>
</dbReference>
<evidence type="ECO:0000256" key="12">
    <source>
        <dbReference type="ARBA" id="ARBA00023004"/>
    </source>
</evidence>
<dbReference type="GO" id="GO:0020037">
    <property type="term" value="F:heme binding"/>
    <property type="evidence" value="ECO:0007669"/>
    <property type="project" value="UniProtKB-UniRule"/>
</dbReference>
<dbReference type="PROSITE" id="PS51384">
    <property type="entry name" value="FAD_FR"/>
    <property type="match status" value="1"/>
</dbReference>
<evidence type="ECO:0000256" key="10">
    <source>
        <dbReference type="ARBA" id="ARBA00022982"/>
    </source>
</evidence>
<dbReference type="GO" id="GO:0003958">
    <property type="term" value="F:NADPH-hemoprotein reductase activity"/>
    <property type="evidence" value="ECO:0007669"/>
    <property type="project" value="UniProtKB-UniRule"/>
</dbReference>
<evidence type="ECO:0000256" key="4">
    <source>
        <dbReference type="ARBA" id="ARBA00022617"/>
    </source>
</evidence>
<dbReference type="PANTHER" id="PTHR19384">
    <property type="entry name" value="NITRIC OXIDE SYNTHASE-RELATED"/>
    <property type="match status" value="1"/>
</dbReference>
<name>A0A4S9BSC0_AURPU</name>
<dbReference type="InterPro" id="IPR039261">
    <property type="entry name" value="FNR_nucleotide-bd"/>
</dbReference>
<dbReference type="SUPFAM" id="SSF48264">
    <property type="entry name" value="Cytochrome P450"/>
    <property type="match status" value="1"/>
</dbReference>
<feature type="binding site" description="axial binding residue" evidence="17">
    <location>
        <position position="417"/>
    </location>
    <ligand>
        <name>heme</name>
        <dbReference type="ChEBI" id="CHEBI:30413"/>
    </ligand>
    <ligandPart>
        <name>Fe</name>
        <dbReference type="ChEBI" id="CHEBI:18248"/>
    </ligandPart>
</feature>
<evidence type="ECO:0000256" key="18">
    <source>
        <dbReference type="SAM" id="MobiDB-lite"/>
    </source>
</evidence>
<evidence type="ECO:0000313" key="21">
    <source>
        <dbReference type="EMBL" id="THW95806.1"/>
    </source>
</evidence>
<comment type="catalytic activity">
    <reaction evidence="15 16">
        <text>2 oxidized [cytochrome P450] + NADPH = 2 reduced [cytochrome P450] + NADP(+) + H(+)</text>
        <dbReference type="Rhea" id="RHEA:24040"/>
        <dbReference type="Rhea" id="RHEA-COMP:14627"/>
        <dbReference type="Rhea" id="RHEA-COMP:14628"/>
        <dbReference type="ChEBI" id="CHEBI:15378"/>
        <dbReference type="ChEBI" id="CHEBI:55376"/>
        <dbReference type="ChEBI" id="CHEBI:57783"/>
        <dbReference type="ChEBI" id="CHEBI:58349"/>
        <dbReference type="ChEBI" id="CHEBI:60344"/>
        <dbReference type="EC" id="1.6.2.4"/>
    </reaction>
</comment>
<dbReference type="InterPro" id="IPR008254">
    <property type="entry name" value="Flavodoxin/NO_synth"/>
</dbReference>
<sequence length="1083" mass="120313">MEYWDQFVPSLPIKMSTPIPGPAGWPFLGNVNDIDPEVPIKSLMDIADKYGSIYSLSILGKRRVIVSSVELMNEICDEKRFGKVVTAALGEVRNLTGDGLFTAHNGEHNWEVAHRVLVPAFGPLNIRSMFDDMKDIASQLVMKWARHGNDYKVHVTDDFTRLTLDTLALCSMDYRFNSFYAEQMHPFVDAMVNVLSESGTRIRRPGFLAALYRKEEYQYWKDIKYLRELSSELVQNRKKHPGQRKDLLHAMLHGKDPRNGDSLSDDSIIDNMITFLIAGHETTSGLLSFLFYYLLKNPAAYKRAQEEVDQVIGDASIKVEHLSKLPYINAVLRETLRLQPTAPAFSIQPNNEVDTIGGEYTVFKGEPIVALLPKIHRDPAVYGEDANEFKPERMLDENFNKLPPNAWKPFGNGSRACIGRPFAWQEAQLVVAMLLQYFDFTLDDAKYDLQIKSTLTIKPNHLYMHAQLRHGRTPTQLEQILSSNGAPVATQQSRPHGEAARESAGAGDSKGRPLTILYGSNTGTCQAFAQGLAADAPSHGFKVTKIDTLDSAKDNLPTDQPIAIVTCSYEGEPADNAAHFYHWLESLEGNSSAKVQYAVFGAGHSDWKNTFHKIPTAIDNILLARGGDRICERGSANAANGDMFSEFEKWEDEVFWPAMSNKYGGDGGATDSAATQSLTVEVSSVRSSHLRADVYEARVVDAKLLSKPGASEKRHIEVELPASATYSSGDYLHVLPVNPAESVQRVMRRFNLAWDSVLTIKAAVGTILPTNVPISANDLFGAYVELGQPATKRNVTLLLDACTDDETKKELVRLSGDAFSTEISEKRVSLLDLLNRFPSVQLPLGAFISSLPPMRTRSYSISSSSLVSPHRVTLTYAVLHQSHMSGMGEYVGVASNYLSKLATGDKLHVAVRPSNQAFHLPTDYENTPVIMICAGTGLAPFRGFVQERAAQVEAGRKLAPALLVIGCRSPDEDELYREDFNKWEATGAVKILRAYSRKSDASGGSKYAQDALWEHRKEALELWDAGSRVYVCGSRGLERSVQQVCQKIYMEKAKDLGKDKTEKEAEEWFEGIRNVRFATDVFT</sequence>
<keyword evidence="9 16" id="KW-0521">NADP</keyword>
<keyword evidence="10 16" id="KW-0249">Electron transport</keyword>
<evidence type="ECO:0000256" key="9">
    <source>
        <dbReference type="ARBA" id="ARBA00022857"/>
    </source>
</evidence>